<reference evidence="1 4" key="2">
    <citation type="submission" date="2020-08" db="EMBL/GenBank/DDBJ databases">
        <title>Sequencing the genomes of 1000 actinobacteria strains.</title>
        <authorList>
            <person name="Klenk H.-P."/>
        </authorList>
    </citation>
    <scope>NUCLEOTIDE SEQUENCE [LARGE SCALE GENOMIC DNA]</scope>
    <source>
        <strain evidence="1 4">DSM 15626</strain>
    </source>
</reference>
<organism evidence="2 3">
    <name type="scientific">Kribbella sandramycini</name>
    <dbReference type="NCBI Taxonomy" id="60450"/>
    <lineage>
        <taxon>Bacteria</taxon>
        <taxon>Bacillati</taxon>
        <taxon>Actinomycetota</taxon>
        <taxon>Actinomycetes</taxon>
        <taxon>Propionibacteriales</taxon>
        <taxon>Kribbellaceae</taxon>
        <taxon>Kribbella</taxon>
    </lineage>
</organism>
<accession>A0A7Y4L0N0</accession>
<evidence type="ECO:0000313" key="4">
    <source>
        <dbReference type="Proteomes" id="UP000553957"/>
    </source>
</evidence>
<reference evidence="2 3" key="1">
    <citation type="submission" date="2020-05" db="EMBL/GenBank/DDBJ databases">
        <title>Genome sequence of Kribbella sandramycini ATCC 39419.</title>
        <authorList>
            <person name="Maclea K.S."/>
            <person name="Fair J.L."/>
        </authorList>
    </citation>
    <scope>NUCLEOTIDE SEQUENCE [LARGE SCALE GENOMIC DNA]</scope>
    <source>
        <strain evidence="2 3">ATCC 39419</strain>
    </source>
</reference>
<comment type="caution">
    <text evidence="2">The sequence shown here is derived from an EMBL/GenBank/DDBJ whole genome shotgun (WGS) entry which is preliminary data.</text>
</comment>
<keyword evidence="3" id="KW-1185">Reference proteome</keyword>
<gene>
    <name evidence="1" type="ORF">HNR71_004647</name>
    <name evidence="2" type="ORF">HPO96_12915</name>
</gene>
<dbReference type="InterPro" id="IPR030976">
    <property type="entry name" value="Mod_pep_NH_fam"/>
</dbReference>
<dbReference type="RefSeq" id="WP_171673588.1">
    <property type="nucleotide sequence ID" value="NZ_BAAAGT010000013.1"/>
</dbReference>
<dbReference type="NCBIfam" id="TIGR04509">
    <property type="entry name" value="mod_pep_NH_fam"/>
    <property type="match status" value="1"/>
</dbReference>
<dbReference type="EMBL" id="JACHKF010000001">
    <property type="protein sequence ID" value="MBB6569010.1"/>
    <property type="molecule type" value="Genomic_DNA"/>
</dbReference>
<dbReference type="Proteomes" id="UP000553957">
    <property type="component" value="Unassembled WGS sequence"/>
</dbReference>
<proteinExistence type="predicted"/>
<evidence type="ECO:0000313" key="3">
    <source>
        <dbReference type="Proteomes" id="UP000534306"/>
    </source>
</evidence>
<protein>
    <submittedName>
        <fullName evidence="2">Putative modified peptide</fullName>
    </submittedName>
</protein>
<dbReference type="EMBL" id="JABJRC010000002">
    <property type="protein sequence ID" value="NOL41146.1"/>
    <property type="molecule type" value="Genomic_DNA"/>
</dbReference>
<dbReference type="Proteomes" id="UP000534306">
    <property type="component" value="Unassembled WGS sequence"/>
</dbReference>
<dbReference type="AlphaFoldDB" id="A0A7Y4L0N0"/>
<evidence type="ECO:0000313" key="2">
    <source>
        <dbReference type="EMBL" id="NOL41146.1"/>
    </source>
</evidence>
<sequence>MSTTATKLQIPPHVADRLLELLATDDGFRELFARDRHAALVQVGVAPELVQVAPLECMKVERLASKSELAATRAELVAGLTSTSGQVAPHALEAQPLHARGGSR</sequence>
<name>A0A7Y4L0N0_9ACTN</name>
<evidence type="ECO:0000313" key="1">
    <source>
        <dbReference type="EMBL" id="MBB6569010.1"/>
    </source>
</evidence>